<comment type="caution">
    <text evidence="2">The sequence shown here is derived from an EMBL/GenBank/DDBJ whole genome shotgun (WGS) entry which is preliminary data.</text>
</comment>
<accession>A0A4Y7STX2</accession>
<evidence type="ECO:0000313" key="3">
    <source>
        <dbReference type="Proteomes" id="UP000298030"/>
    </source>
</evidence>
<feature type="region of interest" description="Disordered" evidence="1">
    <location>
        <begin position="1"/>
        <end position="33"/>
    </location>
</feature>
<dbReference type="EMBL" id="QPFP01000058">
    <property type="protein sequence ID" value="TEB25300.1"/>
    <property type="molecule type" value="Genomic_DNA"/>
</dbReference>
<proteinExistence type="predicted"/>
<dbReference type="Proteomes" id="UP000298030">
    <property type="component" value="Unassembled WGS sequence"/>
</dbReference>
<dbReference type="AlphaFoldDB" id="A0A4Y7STX2"/>
<evidence type="ECO:0000313" key="2">
    <source>
        <dbReference type="EMBL" id="TEB25300.1"/>
    </source>
</evidence>
<organism evidence="2 3">
    <name type="scientific">Coprinellus micaceus</name>
    <name type="common">Glistening ink-cap mushroom</name>
    <name type="synonym">Coprinus micaceus</name>
    <dbReference type="NCBI Taxonomy" id="71717"/>
    <lineage>
        <taxon>Eukaryota</taxon>
        <taxon>Fungi</taxon>
        <taxon>Dikarya</taxon>
        <taxon>Basidiomycota</taxon>
        <taxon>Agaricomycotina</taxon>
        <taxon>Agaricomycetes</taxon>
        <taxon>Agaricomycetidae</taxon>
        <taxon>Agaricales</taxon>
        <taxon>Agaricineae</taxon>
        <taxon>Psathyrellaceae</taxon>
        <taxon>Coprinellus</taxon>
    </lineage>
</organism>
<reference evidence="2 3" key="1">
    <citation type="journal article" date="2019" name="Nat. Ecol. Evol.">
        <title>Megaphylogeny resolves global patterns of mushroom evolution.</title>
        <authorList>
            <person name="Varga T."/>
            <person name="Krizsan K."/>
            <person name="Foldi C."/>
            <person name="Dima B."/>
            <person name="Sanchez-Garcia M."/>
            <person name="Sanchez-Ramirez S."/>
            <person name="Szollosi G.J."/>
            <person name="Szarkandi J.G."/>
            <person name="Papp V."/>
            <person name="Albert L."/>
            <person name="Andreopoulos W."/>
            <person name="Angelini C."/>
            <person name="Antonin V."/>
            <person name="Barry K.W."/>
            <person name="Bougher N.L."/>
            <person name="Buchanan P."/>
            <person name="Buyck B."/>
            <person name="Bense V."/>
            <person name="Catcheside P."/>
            <person name="Chovatia M."/>
            <person name="Cooper J."/>
            <person name="Damon W."/>
            <person name="Desjardin D."/>
            <person name="Finy P."/>
            <person name="Geml J."/>
            <person name="Haridas S."/>
            <person name="Hughes K."/>
            <person name="Justo A."/>
            <person name="Karasinski D."/>
            <person name="Kautmanova I."/>
            <person name="Kiss B."/>
            <person name="Kocsube S."/>
            <person name="Kotiranta H."/>
            <person name="LaButti K.M."/>
            <person name="Lechner B.E."/>
            <person name="Liimatainen K."/>
            <person name="Lipzen A."/>
            <person name="Lukacs Z."/>
            <person name="Mihaltcheva S."/>
            <person name="Morgado L.N."/>
            <person name="Niskanen T."/>
            <person name="Noordeloos M.E."/>
            <person name="Ohm R.A."/>
            <person name="Ortiz-Santana B."/>
            <person name="Ovrebo C."/>
            <person name="Racz N."/>
            <person name="Riley R."/>
            <person name="Savchenko A."/>
            <person name="Shiryaev A."/>
            <person name="Soop K."/>
            <person name="Spirin V."/>
            <person name="Szebenyi C."/>
            <person name="Tomsovsky M."/>
            <person name="Tulloss R.E."/>
            <person name="Uehling J."/>
            <person name="Grigoriev I.V."/>
            <person name="Vagvolgyi C."/>
            <person name="Papp T."/>
            <person name="Martin F.M."/>
            <person name="Miettinen O."/>
            <person name="Hibbett D.S."/>
            <person name="Nagy L.G."/>
        </authorList>
    </citation>
    <scope>NUCLEOTIDE SEQUENCE [LARGE SCALE GENOMIC DNA]</scope>
    <source>
        <strain evidence="2 3">FP101781</strain>
    </source>
</reference>
<gene>
    <name evidence="2" type="ORF">FA13DRAFT_1177516</name>
</gene>
<keyword evidence="3" id="KW-1185">Reference proteome</keyword>
<evidence type="ECO:0000256" key="1">
    <source>
        <dbReference type="SAM" id="MobiDB-lite"/>
    </source>
</evidence>
<protein>
    <submittedName>
        <fullName evidence="2">Uncharacterized protein</fullName>
    </submittedName>
</protein>
<name>A0A4Y7STX2_COPMI</name>
<sequence>MVMRQQGARTRAGDQIATLSRAQHDQKPSSLSSSVHWYPDISAHPSGLASTVPACRRFCPPIEIRPTPPGHHLHPQFPLFPARSRSIRSAPLPLTRRL</sequence>